<dbReference type="EMBL" id="JARAFO010000085">
    <property type="protein sequence ID" value="MDE1454082.1"/>
    <property type="molecule type" value="Genomic_DNA"/>
</dbReference>
<dbReference type="Gene3D" id="3.40.50.300">
    <property type="entry name" value="P-loop containing nucleotide triphosphate hydrolases"/>
    <property type="match status" value="1"/>
</dbReference>
<dbReference type="SUPFAM" id="SSF52540">
    <property type="entry name" value="P-loop containing nucleoside triphosphate hydrolases"/>
    <property type="match status" value="1"/>
</dbReference>
<evidence type="ECO:0000313" key="7">
    <source>
        <dbReference type="Proteomes" id="UP001216709"/>
    </source>
</evidence>
<evidence type="ECO:0000256" key="1">
    <source>
        <dbReference type="ARBA" id="ARBA00005417"/>
    </source>
</evidence>
<dbReference type="PANTHER" id="PTHR43335:SF8">
    <property type="entry name" value="ABC TRANSPORTER, ATP-BINDING PROTEIN"/>
    <property type="match status" value="1"/>
</dbReference>
<reference evidence="6" key="1">
    <citation type="submission" date="2022-12" db="EMBL/GenBank/DDBJ databases">
        <title>Draft Genome Sequences of Bacillus licheniformis and Bacillus paralicheniformis strains isolated from Irish skim milk powders.</title>
        <authorList>
            <person name="Lourenco A."/>
            <person name="Li F."/>
            <person name="Geraldine D."/>
            <person name="Tobin J.T."/>
            <person name="Butler F."/>
            <person name="Jordan K."/>
            <person name="Obrien T."/>
        </authorList>
    </citation>
    <scope>NUCLEOTIDE SEQUENCE</scope>
    <source>
        <strain evidence="6">3370</strain>
    </source>
</reference>
<dbReference type="InterPro" id="IPR027417">
    <property type="entry name" value="P-loop_NTPase"/>
</dbReference>
<accession>A0AAW6KFU0</accession>
<dbReference type="Pfam" id="PF00005">
    <property type="entry name" value="ABC_tran"/>
    <property type="match status" value="1"/>
</dbReference>
<name>A0AAW6KFU0_9BACI</name>
<dbReference type="InterPro" id="IPR003439">
    <property type="entry name" value="ABC_transporter-like_ATP-bd"/>
</dbReference>
<keyword evidence="2" id="KW-0813">Transport</keyword>
<comment type="caution">
    <text evidence="6">The sequence shown here is derived from an EMBL/GenBank/DDBJ whole genome shotgun (WGS) entry which is preliminary data.</text>
</comment>
<evidence type="ECO:0000259" key="5">
    <source>
        <dbReference type="PROSITE" id="PS50893"/>
    </source>
</evidence>
<dbReference type="PANTHER" id="PTHR43335">
    <property type="entry name" value="ABC TRANSPORTER, ATP-BINDING PROTEIN"/>
    <property type="match status" value="1"/>
</dbReference>
<feature type="domain" description="ABC transporter" evidence="5">
    <location>
        <begin position="5"/>
        <end position="233"/>
    </location>
</feature>
<gene>
    <name evidence="6" type="ORF">PVN32_18125</name>
</gene>
<dbReference type="GO" id="GO:0005524">
    <property type="term" value="F:ATP binding"/>
    <property type="evidence" value="ECO:0007669"/>
    <property type="project" value="UniProtKB-KW"/>
</dbReference>
<keyword evidence="3" id="KW-0547">Nucleotide-binding</keyword>
<protein>
    <submittedName>
        <fullName evidence="6">ABC transporter ATP-binding protein</fullName>
    </submittedName>
</protein>
<dbReference type="RefSeq" id="WP_145645846.1">
    <property type="nucleotide sequence ID" value="NZ_JARAFO010000085.1"/>
</dbReference>
<dbReference type="Proteomes" id="UP001216709">
    <property type="component" value="Unassembled WGS sequence"/>
</dbReference>
<dbReference type="GO" id="GO:0016887">
    <property type="term" value="F:ATP hydrolysis activity"/>
    <property type="evidence" value="ECO:0007669"/>
    <property type="project" value="InterPro"/>
</dbReference>
<evidence type="ECO:0000256" key="4">
    <source>
        <dbReference type="ARBA" id="ARBA00022840"/>
    </source>
</evidence>
<sequence length="314" mass="34953">MTYIVQTSGLTKTFKGQEVVSNVSMHIRKGEIYGFLGPNGAGKTTVMKMLTSLIKPTSGEINILGHKLTNQSYEILGKIGSMIEYPIFYENLTANENLNLHCEYMGYHNKAKIQEVLDMVNLKNIDSKPVKTFSLGMKQRLGIARAILTKPDLLILDEPINGLDPIGIKEIRNLFQVLSKEYGMTLLISSHILNEVEQIADTIGVIRDGRLVEEVSMESVRGRNTEYIELVTPNQLRACFVLEHELQIANFKILNDKTIRIYDAEASQTAISKALILNDIEIESMNKKHTSLEDYFLSLINGNAASAQGGGDAC</sequence>
<dbReference type="AlphaFoldDB" id="A0AAW6KFU0"/>
<dbReference type="PROSITE" id="PS00211">
    <property type="entry name" value="ABC_TRANSPORTER_1"/>
    <property type="match status" value="1"/>
</dbReference>
<dbReference type="SMART" id="SM00382">
    <property type="entry name" value="AAA"/>
    <property type="match status" value="1"/>
</dbReference>
<evidence type="ECO:0000256" key="2">
    <source>
        <dbReference type="ARBA" id="ARBA00022448"/>
    </source>
</evidence>
<proteinExistence type="inferred from homology"/>
<dbReference type="PROSITE" id="PS50893">
    <property type="entry name" value="ABC_TRANSPORTER_2"/>
    <property type="match status" value="1"/>
</dbReference>
<evidence type="ECO:0000313" key="6">
    <source>
        <dbReference type="EMBL" id="MDE1454082.1"/>
    </source>
</evidence>
<keyword evidence="4 6" id="KW-0067">ATP-binding</keyword>
<evidence type="ECO:0000256" key="3">
    <source>
        <dbReference type="ARBA" id="ARBA00022741"/>
    </source>
</evidence>
<dbReference type="CDD" id="cd03268">
    <property type="entry name" value="ABC_BcrA_bacitracin_resist"/>
    <property type="match status" value="1"/>
</dbReference>
<comment type="similarity">
    <text evidence="1">Belongs to the ABC transporter superfamily.</text>
</comment>
<dbReference type="InterPro" id="IPR003593">
    <property type="entry name" value="AAA+_ATPase"/>
</dbReference>
<organism evidence="6 7">
    <name type="scientific">Bacillus paralicheniformis</name>
    <dbReference type="NCBI Taxonomy" id="1648923"/>
    <lineage>
        <taxon>Bacteria</taxon>
        <taxon>Bacillati</taxon>
        <taxon>Bacillota</taxon>
        <taxon>Bacilli</taxon>
        <taxon>Bacillales</taxon>
        <taxon>Bacillaceae</taxon>
        <taxon>Bacillus</taxon>
    </lineage>
</organism>
<dbReference type="InterPro" id="IPR017871">
    <property type="entry name" value="ABC_transporter-like_CS"/>
</dbReference>